<evidence type="ECO:0000313" key="10">
    <source>
        <dbReference type="EMBL" id="EDK44192.1"/>
    </source>
</evidence>
<dbReference type="Pfam" id="PF02109">
    <property type="entry name" value="DAD"/>
    <property type="match status" value="2"/>
</dbReference>
<dbReference type="OrthoDB" id="445566at2759"/>
<dbReference type="Proteomes" id="UP000001996">
    <property type="component" value="Unassembled WGS sequence"/>
</dbReference>
<dbReference type="GO" id="GO:0006487">
    <property type="term" value="P:protein N-linked glycosylation"/>
    <property type="evidence" value="ECO:0007669"/>
    <property type="project" value="TreeGrafter"/>
</dbReference>
<evidence type="ECO:0000256" key="8">
    <source>
        <dbReference type="RuleBase" id="RU361136"/>
    </source>
</evidence>
<accession>A5DYD4</accession>
<protein>
    <recommendedName>
        <fullName evidence="8">Dolichyl-diphosphooligosaccharide--protein glycosyltransferase subunit OST2</fullName>
        <shortName evidence="8">Oligosaccharyl transferase subunit OST2</shortName>
    </recommendedName>
</protein>
<dbReference type="UniPathway" id="UPA00378"/>
<gene>
    <name evidence="10" type="ORF">LELG_02371</name>
</gene>
<dbReference type="PANTHER" id="PTHR10705">
    <property type="entry name" value="DOLICHYL-DIPHOSPHOOLIGOSACCHARIDE--PROTEIN GLYCOSYLTRANSFERASE SUBUNIT DAD1"/>
    <property type="match status" value="1"/>
</dbReference>
<sequence length="216" mass="23705">MAKNNAAIKKATQAVQAVQAKQTKLDSNTTQPSTTSSKATISTSSLAPKEVKATLAQLNQALATTIHDYFHTLTPKLKLIDIFLVFLVVLGVLQFVYVLLIGNFPFNAFLGGFAACVGQFVLLVSLRLQINDGERELKRRVLNTPKVNIGEKTNVIVDENTRDSEVIGVQVAETEEEEENDGGAKKVFNTISPERAFGDFIFASLILHFIVIHFIN</sequence>
<comment type="subcellular location">
    <subcellularLocation>
        <location evidence="1 8">Endoplasmic reticulum membrane</location>
        <topology evidence="1 8">Multi-pass membrane protein</topology>
    </subcellularLocation>
</comment>
<comment type="subunit">
    <text evidence="8">Component of the oligosaccharyltransferase (OST) complex.</text>
</comment>
<keyword evidence="6 8" id="KW-1133">Transmembrane helix</keyword>
<dbReference type="GO" id="GO:0008250">
    <property type="term" value="C:oligosaccharyltransferase complex"/>
    <property type="evidence" value="ECO:0007669"/>
    <property type="project" value="InterPro"/>
</dbReference>
<comment type="similarity">
    <text evidence="3 8">Belongs to the DAD/OST2 family.</text>
</comment>
<dbReference type="GeneID" id="5233167"/>
<evidence type="ECO:0000256" key="6">
    <source>
        <dbReference type="ARBA" id="ARBA00022989"/>
    </source>
</evidence>
<evidence type="ECO:0000256" key="7">
    <source>
        <dbReference type="ARBA" id="ARBA00023136"/>
    </source>
</evidence>
<dbReference type="STRING" id="379508.A5DYD4"/>
<feature type="compositionally biased region" description="Low complexity" evidence="9">
    <location>
        <begin position="33"/>
        <end position="42"/>
    </location>
</feature>
<keyword evidence="7 8" id="KW-0472">Membrane</keyword>
<dbReference type="InParanoid" id="A5DYD4"/>
<dbReference type="AlphaFoldDB" id="A5DYD4"/>
<feature type="transmembrane region" description="Helical" evidence="8">
    <location>
        <begin position="108"/>
        <end position="130"/>
    </location>
</feature>
<evidence type="ECO:0000256" key="1">
    <source>
        <dbReference type="ARBA" id="ARBA00004477"/>
    </source>
</evidence>
<dbReference type="EMBL" id="CH981526">
    <property type="protein sequence ID" value="EDK44192.1"/>
    <property type="molecule type" value="Genomic_DNA"/>
</dbReference>
<dbReference type="PANTHER" id="PTHR10705:SF0">
    <property type="entry name" value="DOLICHYL-DIPHOSPHOOLIGOSACCHARIDE--PROTEIN GLYCOSYLTRANSFERASE SUBUNIT DAD1"/>
    <property type="match status" value="1"/>
</dbReference>
<evidence type="ECO:0000256" key="5">
    <source>
        <dbReference type="ARBA" id="ARBA00022824"/>
    </source>
</evidence>
<feature type="transmembrane region" description="Helical" evidence="8">
    <location>
        <begin position="196"/>
        <end position="215"/>
    </location>
</feature>
<evidence type="ECO:0000313" key="11">
    <source>
        <dbReference type="Proteomes" id="UP000001996"/>
    </source>
</evidence>
<dbReference type="OMA" id="LVENDHA"/>
<evidence type="ECO:0000256" key="3">
    <source>
        <dbReference type="ARBA" id="ARBA00009386"/>
    </source>
</evidence>
<dbReference type="eggNOG" id="KOG1746">
    <property type="taxonomic scope" value="Eukaryota"/>
</dbReference>
<dbReference type="HOGENOM" id="CLU_111220_1_0_1"/>
<comment type="function">
    <text evidence="8">Subunit of the oligosaccharyl transferase (OST) complex that catalyzes the initial transfer of a defined glycan (Glc(3)Man(9)GlcNAc(2) in eukaryotes) from the lipid carrier dolichol-pyrophosphate to an asparagine residue within an Asn-X-Ser/Thr consensus motif in nascent polypeptide chains, the first step in protein N-glycosylation. N-glycosylation occurs cotranslationally and the complex associates with the Sec61 complex at the channel-forming translocon complex that mediates protein translocation across the endoplasmic reticulum (ER). All subunits are required for a maximal enzyme activity.</text>
</comment>
<dbReference type="FunCoup" id="A5DYD4">
    <property type="interactions" value="687"/>
</dbReference>
<feature type="region of interest" description="Disordered" evidence="9">
    <location>
        <begin position="23"/>
        <end position="42"/>
    </location>
</feature>
<dbReference type="InterPro" id="IPR003038">
    <property type="entry name" value="DAD/Ost2"/>
</dbReference>
<dbReference type="VEuPathDB" id="FungiDB:LELG_02371"/>
<name>A5DYD4_LODEL</name>
<dbReference type="KEGG" id="lel:PVL30_003218"/>
<organism evidence="10 11">
    <name type="scientific">Lodderomyces elongisporus (strain ATCC 11503 / CBS 2605 / JCM 1781 / NBRC 1676 / NRRL YB-4239)</name>
    <name type="common">Yeast</name>
    <name type="synonym">Saccharomyces elongisporus</name>
    <dbReference type="NCBI Taxonomy" id="379508"/>
    <lineage>
        <taxon>Eukaryota</taxon>
        <taxon>Fungi</taxon>
        <taxon>Dikarya</taxon>
        <taxon>Ascomycota</taxon>
        <taxon>Saccharomycotina</taxon>
        <taxon>Pichiomycetes</taxon>
        <taxon>Debaryomycetaceae</taxon>
        <taxon>Candida/Lodderomyces clade</taxon>
        <taxon>Lodderomyces</taxon>
    </lineage>
</organism>
<reference evidence="10 11" key="1">
    <citation type="journal article" date="2009" name="Nature">
        <title>Evolution of pathogenicity and sexual reproduction in eight Candida genomes.</title>
        <authorList>
            <person name="Butler G."/>
            <person name="Rasmussen M.D."/>
            <person name="Lin M.F."/>
            <person name="Santos M.A."/>
            <person name="Sakthikumar S."/>
            <person name="Munro C.A."/>
            <person name="Rheinbay E."/>
            <person name="Grabherr M."/>
            <person name="Forche A."/>
            <person name="Reedy J.L."/>
            <person name="Agrafioti I."/>
            <person name="Arnaud M.B."/>
            <person name="Bates S."/>
            <person name="Brown A.J."/>
            <person name="Brunke S."/>
            <person name="Costanzo M.C."/>
            <person name="Fitzpatrick D.A."/>
            <person name="de Groot P.W."/>
            <person name="Harris D."/>
            <person name="Hoyer L.L."/>
            <person name="Hube B."/>
            <person name="Klis F.M."/>
            <person name="Kodira C."/>
            <person name="Lennard N."/>
            <person name="Logue M.E."/>
            <person name="Martin R."/>
            <person name="Neiman A.M."/>
            <person name="Nikolaou E."/>
            <person name="Quail M.A."/>
            <person name="Quinn J."/>
            <person name="Santos M.C."/>
            <person name="Schmitzberger F.F."/>
            <person name="Sherlock G."/>
            <person name="Shah P."/>
            <person name="Silverstein K.A."/>
            <person name="Skrzypek M.S."/>
            <person name="Soll D."/>
            <person name="Staggs R."/>
            <person name="Stansfield I."/>
            <person name="Stumpf M.P."/>
            <person name="Sudbery P.E."/>
            <person name="Srikantha T."/>
            <person name="Zeng Q."/>
            <person name="Berman J."/>
            <person name="Berriman M."/>
            <person name="Heitman J."/>
            <person name="Gow N.A."/>
            <person name="Lorenz M.C."/>
            <person name="Birren B.W."/>
            <person name="Kellis M."/>
            <person name="Cuomo C.A."/>
        </authorList>
    </citation>
    <scope>NUCLEOTIDE SEQUENCE [LARGE SCALE GENOMIC DNA]</scope>
    <source>
        <strain evidence="11">ATCC 11503 / BCRC 21390 / CBS 2605 / JCM 1781 / NBRC 1676 / NRRL YB-4239</strain>
    </source>
</reference>
<keyword evidence="4 8" id="KW-0812">Transmembrane</keyword>
<keyword evidence="5 8" id="KW-0256">Endoplasmic reticulum</keyword>
<proteinExistence type="inferred from homology"/>
<feature type="transmembrane region" description="Helical" evidence="8">
    <location>
        <begin position="79"/>
        <end position="102"/>
    </location>
</feature>
<evidence type="ECO:0000256" key="9">
    <source>
        <dbReference type="SAM" id="MobiDB-lite"/>
    </source>
</evidence>
<keyword evidence="11" id="KW-1185">Reference proteome</keyword>
<evidence type="ECO:0000256" key="4">
    <source>
        <dbReference type="ARBA" id="ARBA00022692"/>
    </source>
</evidence>
<comment type="pathway">
    <text evidence="2 8">Protein modification; protein glycosylation.</text>
</comment>
<evidence type="ECO:0000256" key="2">
    <source>
        <dbReference type="ARBA" id="ARBA00004922"/>
    </source>
</evidence>